<dbReference type="InterPro" id="IPR020471">
    <property type="entry name" value="AKR"/>
</dbReference>
<evidence type="ECO:0000256" key="1">
    <source>
        <dbReference type="ARBA" id="ARBA00023002"/>
    </source>
</evidence>
<dbReference type="PROSITE" id="PS00062">
    <property type="entry name" value="ALDOKETO_REDUCTASE_2"/>
    <property type="match status" value="1"/>
</dbReference>
<dbReference type="PANTHER" id="PTHR43364">
    <property type="entry name" value="NADH-SPECIFIC METHYLGLYOXAL REDUCTASE-RELATED"/>
    <property type="match status" value="1"/>
</dbReference>
<protein>
    <submittedName>
        <fullName evidence="3">Aryl-alcohol dehydrogenase-like predicted oxidoreductase</fullName>
    </submittedName>
</protein>
<dbReference type="Gene3D" id="3.20.20.100">
    <property type="entry name" value="NADP-dependent oxidoreductase domain"/>
    <property type="match status" value="1"/>
</dbReference>
<dbReference type="Pfam" id="PF00248">
    <property type="entry name" value="Aldo_ket_red"/>
    <property type="match status" value="1"/>
</dbReference>
<sequence>MNKISIGRSGLISTEAVFGTWALGGEYWGPQDHSDSLKAIHAAIRSGVNHFDTAPVYGKGRAEMLIGQQLRKNRADFIIADKCFYREPEAFARSFETSLKRLNTGYIDIFYIHWPVSGADMRPVMELLEKYRKEERIRAVGVSNFSVPQMRHIMEAGTIDIAQFGYNLLWRKEEEELIPFCRENEITTAAYSILAQGILTGKFLQIPKREDFEWRRKLVLFDEDVFPEIRKEIHYLTEIAEKYDLSAAEASILWTKENELIDCSILGCRNRSQADENLKPFSRTLNSSLADELNNLSDRIRPLIPREDNIFRHKT</sequence>
<keyword evidence="4" id="KW-1185">Reference proteome</keyword>
<reference evidence="3 4" key="1">
    <citation type="submission" date="2020-08" db="EMBL/GenBank/DDBJ databases">
        <title>Genomic Encyclopedia of Type Strains, Phase IV (KMG-IV): sequencing the most valuable type-strain genomes for metagenomic binning, comparative biology and taxonomic classification.</title>
        <authorList>
            <person name="Goeker M."/>
        </authorList>
    </citation>
    <scope>NUCLEOTIDE SEQUENCE [LARGE SCALE GENOMIC DNA]</scope>
    <source>
        <strain evidence="3 4">DSM 2461</strain>
    </source>
</reference>
<accession>A0A841RIP3</accession>
<gene>
    <name evidence="3" type="ORF">HNR50_004300</name>
</gene>
<dbReference type="PRINTS" id="PR00069">
    <property type="entry name" value="ALDKETRDTASE"/>
</dbReference>
<comment type="caution">
    <text evidence="3">The sequence shown here is derived from an EMBL/GenBank/DDBJ whole genome shotgun (WGS) entry which is preliminary data.</text>
</comment>
<organism evidence="3 4">
    <name type="scientific">Spirochaeta isovalerica</name>
    <dbReference type="NCBI Taxonomy" id="150"/>
    <lineage>
        <taxon>Bacteria</taxon>
        <taxon>Pseudomonadati</taxon>
        <taxon>Spirochaetota</taxon>
        <taxon>Spirochaetia</taxon>
        <taxon>Spirochaetales</taxon>
        <taxon>Spirochaetaceae</taxon>
        <taxon>Spirochaeta</taxon>
    </lineage>
</organism>
<proteinExistence type="predicted"/>
<dbReference type="Proteomes" id="UP000587760">
    <property type="component" value="Unassembled WGS sequence"/>
</dbReference>
<keyword evidence="1" id="KW-0560">Oxidoreductase</keyword>
<dbReference type="PANTHER" id="PTHR43364:SF4">
    <property type="entry name" value="NAD(P)-LINKED OXIDOREDUCTASE SUPERFAMILY PROTEIN"/>
    <property type="match status" value="1"/>
</dbReference>
<name>A0A841RIP3_9SPIO</name>
<dbReference type="AlphaFoldDB" id="A0A841RIP3"/>
<dbReference type="GO" id="GO:0016491">
    <property type="term" value="F:oxidoreductase activity"/>
    <property type="evidence" value="ECO:0007669"/>
    <property type="project" value="UniProtKB-KW"/>
</dbReference>
<dbReference type="SUPFAM" id="SSF51430">
    <property type="entry name" value="NAD(P)-linked oxidoreductase"/>
    <property type="match status" value="1"/>
</dbReference>
<dbReference type="InterPro" id="IPR018170">
    <property type="entry name" value="Aldo/ket_reductase_CS"/>
</dbReference>
<dbReference type="InterPro" id="IPR036812">
    <property type="entry name" value="NAD(P)_OxRdtase_dom_sf"/>
</dbReference>
<evidence type="ECO:0000313" key="3">
    <source>
        <dbReference type="EMBL" id="MBB6482599.1"/>
    </source>
</evidence>
<dbReference type="GO" id="GO:0005829">
    <property type="term" value="C:cytosol"/>
    <property type="evidence" value="ECO:0007669"/>
    <property type="project" value="TreeGrafter"/>
</dbReference>
<dbReference type="CDD" id="cd19085">
    <property type="entry name" value="AKR_AKR11B3"/>
    <property type="match status" value="1"/>
</dbReference>
<dbReference type="RefSeq" id="WP_184748836.1">
    <property type="nucleotide sequence ID" value="NZ_JACHGJ010000014.1"/>
</dbReference>
<dbReference type="EMBL" id="JACHGJ010000014">
    <property type="protein sequence ID" value="MBB6482599.1"/>
    <property type="molecule type" value="Genomic_DNA"/>
</dbReference>
<dbReference type="InterPro" id="IPR023210">
    <property type="entry name" value="NADP_OxRdtase_dom"/>
</dbReference>
<dbReference type="InterPro" id="IPR050523">
    <property type="entry name" value="AKR_Detox_Biosynth"/>
</dbReference>
<evidence type="ECO:0000313" key="4">
    <source>
        <dbReference type="Proteomes" id="UP000587760"/>
    </source>
</evidence>
<evidence type="ECO:0000259" key="2">
    <source>
        <dbReference type="Pfam" id="PF00248"/>
    </source>
</evidence>
<feature type="domain" description="NADP-dependent oxidoreductase" evidence="2">
    <location>
        <begin position="17"/>
        <end position="295"/>
    </location>
</feature>